<feature type="signal peptide" evidence="2">
    <location>
        <begin position="1"/>
        <end position="26"/>
    </location>
</feature>
<dbReference type="InterPro" id="IPR051004">
    <property type="entry name" value="DC-SIGN_domain-containing"/>
</dbReference>
<evidence type="ECO:0000259" key="3">
    <source>
        <dbReference type="PROSITE" id="PS50041"/>
    </source>
</evidence>
<accession>A0A8J2S6B3</accession>
<evidence type="ECO:0000259" key="4">
    <source>
        <dbReference type="PROSITE" id="PS50060"/>
    </source>
</evidence>
<dbReference type="InterPro" id="IPR016186">
    <property type="entry name" value="C-type_lectin-like/link_sf"/>
</dbReference>
<proteinExistence type="predicted"/>
<dbReference type="PANTHER" id="PTHR22802:SF465">
    <property type="entry name" value="AT17652P-RELATED"/>
    <property type="match status" value="1"/>
</dbReference>
<dbReference type="PANTHER" id="PTHR22802">
    <property type="entry name" value="C-TYPE LECTIN SUPERFAMILY MEMBER"/>
    <property type="match status" value="1"/>
</dbReference>
<dbReference type="SUPFAM" id="SSF49899">
    <property type="entry name" value="Concanavalin A-like lectins/glucanases"/>
    <property type="match status" value="1"/>
</dbReference>
<evidence type="ECO:0000256" key="1">
    <source>
        <dbReference type="SAM" id="MobiDB-lite"/>
    </source>
</evidence>
<evidence type="ECO:0008006" key="7">
    <source>
        <dbReference type="Google" id="ProtNLM"/>
    </source>
</evidence>
<dbReference type="CDD" id="cd00037">
    <property type="entry name" value="CLECT"/>
    <property type="match status" value="1"/>
</dbReference>
<gene>
    <name evidence="5" type="ORF">DGAL_LOCUS17348</name>
</gene>
<comment type="caution">
    <text evidence="5">The sequence shown here is derived from an EMBL/GenBank/DDBJ whole genome shotgun (WGS) entry which is preliminary data.</text>
</comment>
<dbReference type="AlphaFoldDB" id="A0A8J2S6B3"/>
<feature type="domain" description="MAM" evidence="4">
    <location>
        <begin position="32"/>
        <end position="216"/>
    </location>
</feature>
<feature type="chain" id="PRO_5035257702" description="C-type lectin domain-containing protein" evidence="2">
    <location>
        <begin position="27"/>
        <end position="464"/>
    </location>
</feature>
<dbReference type="EMBL" id="CAKKLH010000340">
    <property type="protein sequence ID" value="CAH0113452.1"/>
    <property type="molecule type" value="Genomic_DNA"/>
</dbReference>
<dbReference type="SUPFAM" id="SSF56436">
    <property type="entry name" value="C-type lectin-like"/>
    <property type="match status" value="1"/>
</dbReference>
<protein>
    <recommendedName>
        <fullName evidence="7">C-type lectin domain-containing protein</fullName>
    </recommendedName>
</protein>
<evidence type="ECO:0000313" key="5">
    <source>
        <dbReference type="EMBL" id="CAH0113452.1"/>
    </source>
</evidence>
<organism evidence="5 6">
    <name type="scientific">Daphnia galeata</name>
    <dbReference type="NCBI Taxonomy" id="27404"/>
    <lineage>
        <taxon>Eukaryota</taxon>
        <taxon>Metazoa</taxon>
        <taxon>Ecdysozoa</taxon>
        <taxon>Arthropoda</taxon>
        <taxon>Crustacea</taxon>
        <taxon>Branchiopoda</taxon>
        <taxon>Diplostraca</taxon>
        <taxon>Cladocera</taxon>
        <taxon>Anomopoda</taxon>
        <taxon>Daphniidae</taxon>
        <taxon>Daphnia</taxon>
    </lineage>
</organism>
<dbReference type="OrthoDB" id="6373656at2759"/>
<reference evidence="5" key="1">
    <citation type="submission" date="2021-11" db="EMBL/GenBank/DDBJ databases">
        <authorList>
            <person name="Schell T."/>
        </authorList>
    </citation>
    <scope>NUCLEOTIDE SEQUENCE</scope>
    <source>
        <strain evidence="5">M5</strain>
    </source>
</reference>
<dbReference type="InterPro" id="IPR016187">
    <property type="entry name" value="CTDL_fold"/>
</dbReference>
<evidence type="ECO:0000313" key="6">
    <source>
        <dbReference type="Proteomes" id="UP000789390"/>
    </source>
</evidence>
<dbReference type="GO" id="GO:0016020">
    <property type="term" value="C:membrane"/>
    <property type="evidence" value="ECO:0007669"/>
    <property type="project" value="InterPro"/>
</dbReference>
<dbReference type="PROSITE" id="PS50041">
    <property type="entry name" value="C_TYPE_LECTIN_2"/>
    <property type="match status" value="1"/>
</dbReference>
<evidence type="ECO:0000256" key="2">
    <source>
        <dbReference type="SAM" id="SignalP"/>
    </source>
</evidence>
<name>A0A8J2S6B3_9CRUS</name>
<dbReference type="InterPro" id="IPR000998">
    <property type="entry name" value="MAM_dom"/>
</dbReference>
<keyword evidence="6" id="KW-1185">Reference proteome</keyword>
<dbReference type="PROSITE" id="PS50060">
    <property type="entry name" value="MAM_2"/>
    <property type="match status" value="1"/>
</dbReference>
<keyword evidence="2" id="KW-0732">Signal</keyword>
<dbReference type="SMART" id="SM00034">
    <property type="entry name" value="CLECT"/>
    <property type="match status" value="1"/>
</dbReference>
<feature type="domain" description="C-type lectin" evidence="3">
    <location>
        <begin position="332"/>
        <end position="452"/>
    </location>
</feature>
<dbReference type="Gene3D" id="3.10.100.10">
    <property type="entry name" value="Mannose-Binding Protein A, subunit A"/>
    <property type="match status" value="1"/>
</dbReference>
<dbReference type="Proteomes" id="UP000789390">
    <property type="component" value="Unassembled WGS sequence"/>
</dbReference>
<dbReference type="InterPro" id="IPR013320">
    <property type="entry name" value="ConA-like_dom_sf"/>
</dbReference>
<feature type="region of interest" description="Disordered" evidence="1">
    <location>
        <begin position="223"/>
        <end position="284"/>
    </location>
</feature>
<dbReference type="InterPro" id="IPR001304">
    <property type="entry name" value="C-type_lectin-like"/>
</dbReference>
<sequence>MRNHLIVIGSVIFTLVILNEFRIVEAVDINVNNNDFESGTLNPWIELSKSGVKWKIENTTSPWEPDNLAPPPFSGTKYLRVDRGTSLAFGVAILRSPVFQIPAGSDSFFFSFSFWIRSKWPQFTNLELYLAKNGNEGLLVNLNEYSDVNNQIWRQSNLTVAITDGVSSDLTLSRHFHHPFSRVHQLVFYAYCGTSLEDAVAIDDLYFIPSDTISSTTESVTTITSSTITSTPSSSGTDSTSSTAVPSTSSTTINTTQTTARPTLTSTSTTERTRPTLTPTPTTEEPVVTTDAIITEETTTTTTEEPTTTLAEEKCPDFLQEEPEVPCWVIETKCYCFYIGSKQQNWTVADEFCRGGNMTLLAIETEEEDVLIYDHVNSTSEIPNDVLYWTAGSYSDRWEWASNAPFEPFSYDNWAEGEPNGNQTLDKYCIYASFNPFSTNFTTGYWYDDKCSVDGFKFICELND</sequence>
<dbReference type="Pfam" id="PF00059">
    <property type="entry name" value="Lectin_C"/>
    <property type="match status" value="1"/>
</dbReference>
<dbReference type="Gene3D" id="2.60.120.200">
    <property type="match status" value="1"/>
</dbReference>